<sequence length="270" mass="28299">MNRKPLTYRSLRMTRTVFTQTLREQRRGLIGWSIAFALVPMLYLPSYRTLRDQGSLNVKQNKLYDALGLSDFASGAGYLGSTIYAMFGLVMMLIFAVTFAARSATQEENGSLDLLLAQPISRVNLLAQRFGALAAQVGVVTAVLTLGVLIGANSGGLGVAAGNIVAASIGLGLFALTTGTITLLAGAMTGSRSSTLGIGAVVGLGSYLANNLGGTIDGARWLRRLSPVYYANGNTPLVNGWSAHVLVLLGLTALAVSVAIAAFDRRDIAV</sequence>
<feature type="transmembrane region" description="Helical" evidence="1">
    <location>
        <begin position="29"/>
        <end position="47"/>
    </location>
</feature>
<evidence type="ECO:0000313" key="3">
    <source>
        <dbReference type="Proteomes" id="UP000503540"/>
    </source>
</evidence>
<gene>
    <name evidence="2" type="ORF">F5544_29260</name>
</gene>
<feature type="transmembrane region" description="Helical" evidence="1">
    <location>
        <begin position="78"/>
        <end position="101"/>
    </location>
</feature>
<organism evidence="2 3">
    <name type="scientific">Nocardia arthritidis</name>
    <dbReference type="NCBI Taxonomy" id="228602"/>
    <lineage>
        <taxon>Bacteria</taxon>
        <taxon>Bacillati</taxon>
        <taxon>Actinomycetota</taxon>
        <taxon>Actinomycetes</taxon>
        <taxon>Mycobacteriales</taxon>
        <taxon>Nocardiaceae</taxon>
        <taxon>Nocardia</taxon>
    </lineage>
</organism>
<keyword evidence="3" id="KW-1185">Reference proteome</keyword>
<keyword evidence="1" id="KW-0812">Transmembrane</keyword>
<dbReference type="GO" id="GO:0005886">
    <property type="term" value="C:plasma membrane"/>
    <property type="evidence" value="ECO:0007669"/>
    <property type="project" value="UniProtKB-SubCell"/>
</dbReference>
<dbReference type="Pfam" id="PF12679">
    <property type="entry name" value="ABC2_membrane_2"/>
    <property type="match status" value="1"/>
</dbReference>
<accession>A0A6G9YKU8</accession>
<dbReference type="Proteomes" id="UP000503540">
    <property type="component" value="Chromosome"/>
</dbReference>
<dbReference type="KEGG" id="nah:F5544_29260"/>
<feature type="transmembrane region" description="Helical" evidence="1">
    <location>
        <begin position="130"/>
        <end position="152"/>
    </location>
</feature>
<dbReference type="EMBL" id="CP046172">
    <property type="protein sequence ID" value="QIS13697.1"/>
    <property type="molecule type" value="Genomic_DNA"/>
</dbReference>
<proteinExistence type="predicted"/>
<feature type="transmembrane region" description="Helical" evidence="1">
    <location>
        <begin position="241"/>
        <end position="263"/>
    </location>
</feature>
<reference evidence="2 3" key="1">
    <citation type="journal article" date="2019" name="ACS Chem. Biol.">
        <title>Identification and Mobilization of a Cryptic Antibiotic Biosynthesis Gene Locus from a Human-Pathogenic Nocardia Isolate.</title>
        <authorList>
            <person name="Herisse M."/>
            <person name="Ishida K."/>
            <person name="Porter J.L."/>
            <person name="Howden B."/>
            <person name="Hertweck C."/>
            <person name="Stinear T.P."/>
            <person name="Pidot S.J."/>
        </authorList>
    </citation>
    <scope>NUCLEOTIDE SEQUENCE [LARGE SCALE GENOMIC DNA]</scope>
    <source>
        <strain evidence="2 3">AUSMDU00012717</strain>
    </source>
</reference>
<keyword evidence="1" id="KW-1133">Transmembrane helix</keyword>
<dbReference type="PANTHER" id="PTHR37305">
    <property type="entry name" value="INTEGRAL MEMBRANE PROTEIN-RELATED"/>
    <property type="match status" value="1"/>
</dbReference>
<keyword evidence="1" id="KW-0472">Membrane</keyword>
<feature type="transmembrane region" description="Helical" evidence="1">
    <location>
        <begin position="164"/>
        <end position="184"/>
    </location>
</feature>
<evidence type="ECO:0000256" key="1">
    <source>
        <dbReference type="SAM" id="Phobius"/>
    </source>
</evidence>
<dbReference type="PANTHER" id="PTHR37305:SF1">
    <property type="entry name" value="MEMBRANE PROTEIN"/>
    <property type="match status" value="1"/>
</dbReference>
<evidence type="ECO:0000313" key="2">
    <source>
        <dbReference type="EMBL" id="QIS13697.1"/>
    </source>
</evidence>
<name>A0A6G9YKU8_9NOCA</name>
<dbReference type="GO" id="GO:0140359">
    <property type="term" value="F:ABC-type transporter activity"/>
    <property type="evidence" value="ECO:0007669"/>
    <property type="project" value="InterPro"/>
</dbReference>
<protein>
    <submittedName>
        <fullName evidence="2">ABC transporter permease subunit</fullName>
    </submittedName>
</protein>
<dbReference type="AlphaFoldDB" id="A0A6G9YKU8"/>
<feature type="transmembrane region" description="Helical" evidence="1">
    <location>
        <begin position="196"/>
        <end position="221"/>
    </location>
</feature>